<sequence length="14" mass="1644">MLTIQTPKSPFPQR</sequence>
<protein>
    <submittedName>
        <fullName evidence="1">Uncharacterized protein</fullName>
    </submittedName>
</protein>
<name>A0A0E9PPD0_ANGAN</name>
<evidence type="ECO:0000313" key="1">
    <source>
        <dbReference type="EMBL" id="JAH06486.1"/>
    </source>
</evidence>
<proteinExistence type="predicted"/>
<reference evidence="1" key="1">
    <citation type="submission" date="2014-11" db="EMBL/GenBank/DDBJ databases">
        <authorList>
            <person name="Amaro Gonzalez C."/>
        </authorList>
    </citation>
    <scope>NUCLEOTIDE SEQUENCE</scope>
</reference>
<organism evidence="1">
    <name type="scientific">Anguilla anguilla</name>
    <name type="common">European freshwater eel</name>
    <name type="synonym">Muraena anguilla</name>
    <dbReference type="NCBI Taxonomy" id="7936"/>
    <lineage>
        <taxon>Eukaryota</taxon>
        <taxon>Metazoa</taxon>
        <taxon>Chordata</taxon>
        <taxon>Craniata</taxon>
        <taxon>Vertebrata</taxon>
        <taxon>Euteleostomi</taxon>
        <taxon>Actinopterygii</taxon>
        <taxon>Neopterygii</taxon>
        <taxon>Teleostei</taxon>
        <taxon>Anguilliformes</taxon>
        <taxon>Anguillidae</taxon>
        <taxon>Anguilla</taxon>
    </lineage>
</organism>
<accession>A0A0E9PPD0</accession>
<dbReference type="EMBL" id="GBXM01102091">
    <property type="protein sequence ID" value="JAH06486.1"/>
    <property type="molecule type" value="Transcribed_RNA"/>
</dbReference>
<reference evidence="1" key="2">
    <citation type="journal article" date="2015" name="Fish Shellfish Immunol.">
        <title>Early steps in the European eel (Anguilla anguilla)-Vibrio vulnificus interaction in the gills: Role of the RtxA13 toxin.</title>
        <authorList>
            <person name="Callol A."/>
            <person name="Pajuelo D."/>
            <person name="Ebbesson L."/>
            <person name="Teles M."/>
            <person name="MacKenzie S."/>
            <person name="Amaro C."/>
        </authorList>
    </citation>
    <scope>NUCLEOTIDE SEQUENCE</scope>
</reference>